<feature type="transmembrane region" description="Helical" evidence="2">
    <location>
        <begin position="20"/>
        <end position="39"/>
    </location>
</feature>
<protein>
    <submittedName>
        <fullName evidence="3">Uncharacterized protein</fullName>
    </submittedName>
</protein>
<keyword evidence="2" id="KW-1133">Transmembrane helix</keyword>
<feature type="compositionally biased region" description="Polar residues" evidence="1">
    <location>
        <begin position="75"/>
        <end position="88"/>
    </location>
</feature>
<keyword evidence="2" id="KW-0812">Transmembrane</keyword>
<name>A0A9X1B3D1_9GAMM</name>
<evidence type="ECO:0000256" key="1">
    <source>
        <dbReference type="SAM" id="MobiDB-lite"/>
    </source>
</evidence>
<accession>A0A9X1B3D1</accession>
<feature type="region of interest" description="Disordered" evidence="1">
    <location>
        <begin position="41"/>
        <end position="95"/>
    </location>
</feature>
<sequence length="95" mass="9932">MSRAEHGMQRQRHGVAKNLAEGIGGLIVGAALVVLASQWHKRRRKGALTTDHTDADADADADADVETGSADHSAPATTDTKASHSSGSDAYEPVR</sequence>
<keyword evidence="4" id="KW-1185">Reference proteome</keyword>
<comment type="caution">
    <text evidence="3">The sequence shown here is derived from an EMBL/GenBank/DDBJ whole genome shotgun (WGS) entry which is preliminary data.</text>
</comment>
<proteinExistence type="predicted"/>
<evidence type="ECO:0000256" key="2">
    <source>
        <dbReference type="SAM" id="Phobius"/>
    </source>
</evidence>
<gene>
    <name evidence="3" type="ORF">CKO42_03445</name>
</gene>
<evidence type="ECO:0000313" key="4">
    <source>
        <dbReference type="Proteomes" id="UP001138768"/>
    </source>
</evidence>
<dbReference type="AlphaFoldDB" id="A0A9X1B3D1"/>
<dbReference type="EMBL" id="NRRY01000003">
    <property type="protein sequence ID" value="MBK1617521.1"/>
    <property type="molecule type" value="Genomic_DNA"/>
</dbReference>
<evidence type="ECO:0000313" key="3">
    <source>
        <dbReference type="EMBL" id="MBK1617521.1"/>
    </source>
</evidence>
<keyword evidence="2" id="KW-0472">Membrane</keyword>
<feature type="compositionally biased region" description="Acidic residues" evidence="1">
    <location>
        <begin position="56"/>
        <end position="65"/>
    </location>
</feature>
<organism evidence="3 4">
    <name type="scientific">Lamprobacter modestohalophilus</name>
    <dbReference type="NCBI Taxonomy" id="1064514"/>
    <lineage>
        <taxon>Bacteria</taxon>
        <taxon>Pseudomonadati</taxon>
        <taxon>Pseudomonadota</taxon>
        <taxon>Gammaproteobacteria</taxon>
        <taxon>Chromatiales</taxon>
        <taxon>Chromatiaceae</taxon>
        <taxon>Lamprobacter</taxon>
    </lineage>
</organism>
<reference evidence="3 4" key="1">
    <citation type="journal article" date="2020" name="Microorganisms">
        <title>Osmotic Adaptation and Compatible Solute Biosynthesis of Phototrophic Bacteria as Revealed from Genome Analyses.</title>
        <authorList>
            <person name="Imhoff J.F."/>
            <person name="Rahn T."/>
            <person name="Kunzel S."/>
            <person name="Keller A."/>
            <person name="Neulinger S.C."/>
        </authorList>
    </citation>
    <scope>NUCLEOTIDE SEQUENCE [LARGE SCALE GENOMIC DNA]</scope>
    <source>
        <strain evidence="3 4">DSM 25653</strain>
    </source>
</reference>
<dbReference type="Proteomes" id="UP001138768">
    <property type="component" value="Unassembled WGS sequence"/>
</dbReference>